<organism evidence="5 6">
    <name type="scientific">Strongyloides papillosus</name>
    <name type="common">Intestinal threadworm</name>
    <dbReference type="NCBI Taxonomy" id="174720"/>
    <lineage>
        <taxon>Eukaryota</taxon>
        <taxon>Metazoa</taxon>
        <taxon>Ecdysozoa</taxon>
        <taxon>Nematoda</taxon>
        <taxon>Chromadorea</taxon>
        <taxon>Rhabditida</taxon>
        <taxon>Tylenchina</taxon>
        <taxon>Panagrolaimomorpha</taxon>
        <taxon>Strongyloidoidea</taxon>
        <taxon>Strongyloididae</taxon>
        <taxon>Strongyloides</taxon>
    </lineage>
</organism>
<dbReference type="CDD" id="cd16495">
    <property type="entry name" value="RING_CH-C4HC3_MARCH"/>
    <property type="match status" value="1"/>
</dbReference>
<dbReference type="AlphaFoldDB" id="A0A0N5BS38"/>
<accession>A0A0N5BS38</accession>
<dbReference type="STRING" id="174720.A0A0N5BS38"/>
<evidence type="ECO:0000256" key="1">
    <source>
        <dbReference type="ARBA" id="ARBA00022723"/>
    </source>
</evidence>
<dbReference type="PANTHER" id="PTHR46347">
    <property type="entry name" value="RING/FYVE/PHD ZINC FINGER SUPERFAMILY PROTEIN"/>
    <property type="match status" value="1"/>
</dbReference>
<dbReference type="Pfam" id="PF12906">
    <property type="entry name" value="RINGv"/>
    <property type="match status" value="1"/>
</dbReference>
<keyword evidence="1" id="KW-0479">Metal-binding</keyword>
<dbReference type="SMART" id="SM00744">
    <property type="entry name" value="RINGv"/>
    <property type="match status" value="1"/>
</dbReference>
<evidence type="ECO:0000256" key="3">
    <source>
        <dbReference type="ARBA" id="ARBA00022833"/>
    </source>
</evidence>
<dbReference type="PROSITE" id="PS51292">
    <property type="entry name" value="ZF_RING_CH"/>
    <property type="match status" value="1"/>
</dbReference>
<dbReference type="GO" id="GO:0008270">
    <property type="term" value="F:zinc ion binding"/>
    <property type="evidence" value="ECO:0007669"/>
    <property type="project" value="UniProtKB-KW"/>
</dbReference>
<proteinExistence type="predicted"/>
<protein>
    <submittedName>
        <fullName evidence="6">RING-CH-type domain-containing protein</fullName>
    </submittedName>
</protein>
<dbReference type="Proteomes" id="UP000046392">
    <property type="component" value="Unplaced"/>
</dbReference>
<reference evidence="6" key="1">
    <citation type="submission" date="2017-02" db="UniProtKB">
        <authorList>
            <consortium name="WormBaseParasite"/>
        </authorList>
    </citation>
    <scope>IDENTIFICATION</scope>
</reference>
<dbReference type="InterPro" id="IPR013083">
    <property type="entry name" value="Znf_RING/FYVE/PHD"/>
</dbReference>
<keyword evidence="5" id="KW-1185">Reference proteome</keyword>
<evidence type="ECO:0000256" key="2">
    <source>
        <dbReference type="ARBA" id="ARBA00022771"/>
    </source>
</evidence>
<name>A0A0N5BS38_STREA</name>
<dbReference type="PANTHER" id="PTHR46347:SF1">
    <property type="entry name" value="RING_FYVE_PHD ZINC FINGER SUPERFAMILY PROTEIN"/>
    <property type="match status" value="1"/>
</dbReference>
<dbReference type="SUPFAM" id="SSF57850">
    <property type="entry name" value="RING/U-box"/>
    <property type="match status" value="1"/>
</dbReference>
<evidence type="ECO:0000313" key="6">
    <source>
        <dbReference type="WBParaSite" id="SPAL_0000868300.1"/>
    </source>
</evidence>
<evidence type="ECO:0000313" key="5">
    <source>
        <dbReference type="Proteomes" id="UP000046392"/>
    </source>
</evidence>
<evidence type="ECO:0000259" key="4">
    <source>
        <dbReference type="PROSITE" id="PS51292"/>
    </source>
</evidence>
<feature type="domain" description="RING-CH-type" evidence="4">
    <location>
        <begin position="52"/>
        <end position="119"/>
    </location>
</feature>
<dbReference type="WBParaSite" id="SPAL_0000868300.1">
    <property type="protein sequence ID" value="SPAL_0000868300.1"/>
    <property type="gene ID" value="SPAL_0000868300"/>
</dbReference>
<keyword evidence="2" id="KW-0863">Zinc-finger</keyword>
<dbReference type="InterPro" id="IPR011016">
    <property type="entry name" value="Znf_RING-CH"/>
</dbReference>
<keyword evidence="3" id="KW-0862">Zinc</keyword>
<dbReference type="Gene3D" id="3.30.40.10">
    <property type="entry name" value="Zinc/RING finger domain, C3HC4 (zinc finger)"/>
    <property type="match status" value="1"/>
</dbReference>
<sequence length="210" mass="24511">MNALGGITNIDILPQNDVELYFLTGCYTSSTSNENDHDKVDKDKLTNDMSYINNDNSIVCRFCFSGDELYSELGDWITPCKCSGSMKFVHRECFNTWMNYASNSQRYQCRTCSFTYIRIWKLKPFFSWTLPKLNLSAIDVMTILLDIFATKRLYNGFCRVWEGEKSLILHGVYCLLYKNLVFSRRRIGFYISLFRNICLTIFTEEFANAT</sequence>